<feature type="compositionally biased region" description="Basic residues" evidence="1">
    <location>
        <begin position="125"/>
        <end position="135"/>
    </location>
</feature>
<name>A0A6P8AUU0_PYRGI</name>
<accession>A0A6P8AUU0</accession>
<feature type="region of interest" description="Disordered" evidence="1">
    <location>
        <begin position="1"/>
        <end position="159"/>
    </location>
</feature>
<evidence type="ECO:0000256" key="1">
    <source>
        <dbReference type="SAM" id="MobiDB-lite"/>
    </source>
</evidence>
<reference evidence="2 3" key="1">
    <citation type="journal article" date="2019" name="Mol. Biol. Evol.">
        <title>Blast fungal genomes show frequent chromosomal changes, gene gains and losses, and effector gene turnover.</title>
        <authorList>
            <person name="Gomez Luciano L.B."/>
            <person name="Jason Tsai I."/>
            <person name="Chuma I."/>
            <person name="Tosa Y."/>
            <person name="Chen Y.H."/>
            <person name="Li J.Y."/>
            <person name="Li M.Y."/>
            <person name="Jade Lu M.Y."/>
            <person name="Nakayashiki H."/>
            <person name="Li W.H."/>
        </authorList>
    </citation>
    <scope>NUCLEOTIDE SEQUENCE [LARGE SCALE GENOMIC DNA]</scope>
    <source>
        <strain evidence="2 3">NI907</strain>
    </source>
</reference>
<feature type="region of interest" description="Disordered" evidence="1">
    <location>
        <begin position="189"/>
        <end position="292"/>
    </location>
</feature>
<protein>
    <recommendedName>
        <fullName evidence="4">INO80 complex subunit 4</fullName>
    </recommendedName>
</protein>
<dbReference type="GO" id="GO:0006338">
    <property type="term" value="P:chromatin remodeling"/>
    <property type="evidence" value="ECO:0007669"/>
    <property type="project" value="InterPro"/>
</dbReference>
<feature type="compositionally biased region" description="Basic and acidic residues" evidence="1">
    <location>
        <begin position="13"/>
        <end position="24"/>
    </location>
</feature>
<dbReference type="PANTHER" id="PTHR28061:SF1">
    <property type="entry name" value="INO80 COMPLEX SUBUNIT 4"/>
    <property type="match status" value="1"/>
</dbReference>
<reference evidence="3" key="3">
    <citation type="submission" date="2025-08" db="UniProtKB">
        <authorList>
            <consortium name="RefSeq"/>
        </authorList>
    </citation>
    <scope>IDENTIFICATION</scope>
    <source>
        <strain evidence="3">NI907</strain>
    </source>
</reference>
<evidence type="ECO:0000313" key="2">
    <source>
        <dbReference type="Proteomes" id="UP000515153"/>
    </source>
</evidence>
<dbReference type="Pfam" id="PF08193">
    <property type="entry name" value="INO80_Ies4"/>
    <property type="match status" value="1"/>
</dbReference>
<feature type="compositionally biased region" description="Polar residues" evidence="1">
    <location>
        <begin position="211"/>
        <end position="234"/>
    </location>
</feature>
<dbReference type="GeneID" id="41963456"/>
<dbReference type="KEGG" id="pgri:PgNI_08552"/>
<dbReference type="PANTHER" id="PTHR28061">
    <property type="entry name" value="INO EIGHTY SUBUNIT 4"/>
    <property type="match status" value="1"/>
</dbReference>
<sequence>MAPSNKTAASAAGKERRKSDKVSEPTRPGLVTLTVPAERLRAILEPTPSAPPSVKEETPAKDSPAPSTTDAVAPTEIAPGSAPDTPNANGSSTPVPTSVMGPPTEAPKKKGKRANGNGVDVPVKIRGKPGPKKKARLDDGSLEPGRAGGLGHKLGPKANQGAINAGLRALDRSGKPCRKWSKGGFQLKSFTGVTWALPRWTAPPRPKPEEATSNPEPQTDSAPASTGGNGSNKENGAEPTPDSATNGTTALKEENGVSNSDKANSNSGGDVEMQNAPSLEDNSPAPQPIAAN</sequence>
<evidence type="ECO:0000313" key="3">
    <source>
        <dbReference type="RefSeq" id="XP_030978672.1"/>
    </source>
</evidence>
<evidence type="ECO:0008006" key="4">
    <source>
        <dbReference type="Google" id="ProtNLM"/>
    </source>
</evidence>
<dbReference type="Proteomes" id="UP000515153">
    <property type="component" value="Chromosome V"/>
</dbReference>
<organism evidence="2 3">
    <name type="scientific">Pyricularia grisea</name>
    <name type="common">Crabgrass-specific blast fungus</name>
    <name type="synonym">Magnaporthe grisea</name>
    <dbReference type="NCBI Taxonomy" id="148305"/>
    <lineage>
        <taxon>Eukaryota</taxon>
        <taxon>Fungi</taxon>
        <taxon>Dikarya</taxon>
        <taxon>Ascomycota</taxon>
        <taxon>Pezizomycotina</taxon>
        <taxon>Sordariomycetes</taxon>
        <taxon>Sordariomycetidae</taxon>
        <taxon>Magnaporthales</taxon>
        <taxon>Pyriculariaceae</taxon>
        <taxon>Pyricularia</taxon>
    </lineage>
</organism>
<gene>
    <name evidence="3" type="ORF">PgNI_08552</name>
</gene>
<feature type="compositionally biased region" description="Polar residues" evidence="1">
    <location>
        <begin position="256"/>
        <end position="268"/>
    </location>
</feature>
<dbReference type="InterPro" id="IPR013175">
    <property type="entry name" value="INO80_su_Ies4"/>
</dbReference>
<dbReference type="AlphaFoldDB" id="A0A6P8AUU0"/>
<dbReference type="GO" id="GO:0031011">
    <property type="term" value="C:Ino80 complex"/>
    <property type="evidence" value="ECO:0007669"/>
    <property type="project" value="InterPro"/>
</dbReference>
<dbReference type="RefSeq" id="XP_030978672.1">
    <property type="nucleotide sequence ID" value="XM_031128548.1"/>
</dbReference>
<reference evidence="3" key="2">
    <citation type="submission" date="2019-10" db="EMBL/GenBank/DDBJ databases">
        <authorList>
            <consortium name="NCBI Genome Project"/>
        </authorList>
    </citation>
    <scope>NUCLEOTIDE SEQUENCE</scope>
    <source>
        <strain evidence="3">NI907</strain>
    </source>
</reference>
<dbReference type="OrthoDB" id="4093188at2759"/>
<feature type="compositionally biased region" description="Polar residues" evidence="1">
    <location>
        <begin position="84"/>
        <end position="96"/>
    </location>
</feature>
<keyword evidence="2" id="KW-1185">Reference proteome</keyword>
<proteinExistence type="predicted"/>